<dbReference type="GO" id="GO:0044774">
    <property type="term" value="P:mitotic DNA integrity checkpoint signaling"/>
    <property type="evidence" value="ECO:0007669"/>
    <property type="project" value="TreeGrafter"/>
</dbReference>
<organism evidence="3 4">
    <name type="scientific">Argiope bruennichi</name>
    <name type="common">Wasp spider</name>
    <name type="synonym">Aranea bruennichi</name>
    <dbReference type="NCBI Taxonomy" id="94029"/>
    <lineage>
        <taxon>Eukaryota</taxon>
        <taxon>Metazoa</taxon>
        <taxon>Ecdysozoa</taxon>
        <taxon>Arthropoda</taxon>
        <taxon>Chelicerata</taxon>
        <taxon>Arachnida</taxon>
        <taxon>Araneae</taxon>
        <taxon>Araneomorphae</taxon>
        <taxon>Entelegynae</taxon>
        <taxon>Araneoidea</taxon>
        <taxon>Araneidae</taxon>
        <taxon>Argiope</taxon>
    </lineage>
</organism>
<evidence type="ECO:0000313" key="3">
    <source>
        <dbReference type="EMBL" id="KAF8783277.1"/>
    </source>
</evidence>
<dbReference type="GO" id="GO:0015074">
    <property type="term" value="P:DNA integration"/>
    <property type="evidence" value="ECO:0007669"/>
    <property type="project" value="TreeGrafter"/>
</dbReference>
<dbReference type="InterPro" id="IPR052709">
    <property type="entry name" value="Transposase-MT_Hybrid"/>
</dbReference>
<reference evidence="3" key="2">
    <citation type="submission" date="2020-06" db="EMBL/GenBank/DDBJ databases">
        <authorList>
            <person name="Sheffer M."/>
        </authorList>
    </citation>
    <scope>NUCLEOTIDE SEQUENCE</scope>
</reference>
<proteinExistence type="predicted"/>
<dbReference type="GO" id="GO:0035861">
    <property type="term" value="C:site of double-strand break"/>
    <property type="evidence" value="ECO:0007669"/>
    <property type="project" value="TreeGrafter"/>
</dbReference>
<feature type="domain" description="Mos1 transposase HTH" evidence="2">
    <location>
        <begin position="7"/>
        <end position="55"/>
    </location>
</feature>
<dbReference type="GO" id="GO:0031297">
    <property type="term" value="P:replication fork processing"/>
    <property type="evidence" value="ECO:0007669"/>
    <property type="project" value="TreeGrafter"/>
</dbReference>
<keyword evidence="4" id="KW-1185">Reference proteome</keyword>
<dbReference type="GO" id="GO:0003690">
    <property type="term" value="F:double-stranded DNA binding"/>
    <property type="evidence" value="ECO:0007669"/>
    <property type="project" value="TreeGrafter"/>
</dbReference>
<evidence type="ECO:0000259" key="2">
    <source>
        <dbReference type="Pfam" id="PF17906"/>
    </source>
</evidence>
<dbReference type="AlphaFoldDB" id="A0A8T0F0B3"/>
<dbReference type="GO" id="GO:0000793">
    <property type="term" value="C:condensed chromosome"/>
    <property type="evidence" value="ECO:0007669"/>
    <property type="project" value="TreeGrafter"/>
</dbReference>
<dbReference type="Proteomes" id="UP000807504">
    <property type="component" value="Unassembled WGS sequence"/>
</dbReference>
<name>A0A8T0F0B3_ARGBR</name>
<dbReference type="GO" id="GO:0046975">
    <property type="term" value="F:histone H3K36 methyltransferase activity"/>
    <property type="evidence" value="ECO:0007669"/>
    <property type="project" value="TreeGrafter"/>
</dbReference>
<sequence>MSVDNHTNIRHIMLYLFGKGWKAVQSFRDLNKLFAEGTISESRCREWFSRFKSGDTSLEDKPGRDRPSDFDDQAHWQPWKGAKV</sequence>
<feature type="region of interest" description="Disordered" evidence="1">
    <location>
        <begin position="54"/>
        <end position="84"/>
    </location>
</feature>
<reference evidence="3" key="1">
    <citation type="journal article" date="2020" name="bioRxiv">
        <title>Chromosome-level reference genome of the European wasp spider Argiope bruennichi: a resource for studies on range expansion and evolutionary adaptation.</title>
        <authorList>
            <person name="Sheffer M.M."/>
            <person name="Hoppe A."/>
            <person name="Krehenwinkel H."/>
            <person name="Uhl G."/>
            <person name="Kuss A.W."/>
            <person name="Jensen L."/>
            <person name="Jensen C."/>
            <person name="Gillespie R.G."/>
            <person name="Hoff K.J."/>
            <person name="Prost S."/>
        </authorList>
    </citation>
    <scope>NUCLEOTIDE SEQUENCE</scope>
</reference>
<dbReference type="GO" id="GO:0042800">
    <property type="term" value="F:histone H3K4 methyltransferase activity"/>
    <property type="evidence" value="ECO:0007669"/>
    <property type="project" value="TreeGrafter"/>
</dbReference>
<dbReference type="GO" id="GO:0000014">
    <property type="term" value="F:single-stranded DNA endodeoxyribonuclease activity"/>
    <property type="evidence" value="ECO:0007669"/>
    <property type="project" value="TreeGrafter"/>
</dbReference>
<dbReference type="Pfam" id="PF17906">
    <property type="entry name" value="HTH_48"/>
    <property type="match status" value="1"/>
</dbReference>
<evidence type="ECO:0000256" key="1">
    <source>
        <dbReference type="SAM" id="MobiDB-lite"/>
    </source>
</evidence>
<dbReference type="GO" id="GO:0003697">
    <property type="term" value="F:single-stranded DNA binding"/>
    <property type="evidence" value="ECO:0007669"/>
    <property type="project" value="TreeGrafter"/>
</dbReference>
<gene>
    <name evidence="3" type="ORF">HNY73_013461</name>
</gene>
<protein>
    <submittedName>
        <fullName evidence="3">Histone-lysine N-methyltransferase SETMAR like protein</fullName>
    </submittedName>
</protein>
<dbReference type="EMBL" id="JABXBU010001863">
    <property type="protein sequence ID" value="KAF8783277.1"/>
    <property type="molecule type" value="Genomic_DNA"/>
</dbReference>
<comment type="caution">
    <text evidence="3">The sequence shown here is derived from an EMBL/GenBank/DDBJ whole genome shotgun (WGS) entry which is preliminary data.</text>
</comment>
<dbReference type="GO" id="GO:0044547">
    <property type="term" value="F:DNA topoisomerase binding"/>
    <property type="evidence" value="ECO:0007669"/>
    <property type="project" value="TreeGrafter"/>
</dbReference>
<dbReference type="GO" id="GO:0000729">
    <property type="term" value="P:DNA double-strand break processing"/>
    <property type="evidence" value="ECO:0007669"/>
    <property type="project" value="TreeGrafter"/>
</dbReference>
<dbReference type="InterPro" id="IPR041426">
    <property type="entry name" value="Mos1_HTH"/>
</dbReference>
<dbReference type="GO" id="GO:0006303">
    <property type="term" value="P:double-strand break repair via nonhomologous end joining"/>
    <property type="evidence" value="ECO:0007669"/>
    <property type="project" value="TreeGrafter"/>
</dbReference>
<dbReference type="PANTHER" id="PTHR46060">
    <property type="entry name" value="MARINER MOS1 TRANSPOSASE-LIKE PROTEIN"/>
    <property type="match status" value="1"/>
</dbReference>
<evidence type="ECO:0000313" key="4">
    <source>
        <dbReference type="Proteomes" id="UP000807504"/>
    </source>
</evidence>
<dbReference type="GO" id="GO:0005634">
    <property type="term" value="C:nucleus"/>
    <property type="evidence" value="ECO:0007669"/>
    <property type="project" value="TreeGrafter"/>
</dbReference>
<dbReference type="PANTHER" id="PTHR46060:SF2">
    <property type="entry name" value="HISTONE-LYSINE N-METHYLTRANSFERASE SETMAR"/>
    <property type="match status" value="1"/>
</dbReference>
<feature type="compositionally biased region" description="Basic and acidic residues" evidence="1">
    <location>
        <begin position="54"/>
        <end position="74"/>
    </location>
</feature>
<dbReference type="Gene3D" id="1.10.10.1450">
    <property type="match status" value="1"/>
</dbReference>
<accession>A0A8T0F0B3</accession>